<evidence type="ECO:0000313" key="1">
    <source>
        <dbReference type="EMBL" id="CAD8046799.1"/>
    </source>
</evidence>
<comment type="caution">
    <text evidence="1">The sequence shown here is derived from an EMBL/GenBank/DDBJ whole genome shotgun (WGS) entry which is preliminary data.</text>
</comment>
<protein>
    <submittedName>
        <fullName evidence="1">Uncharacterized protein</fullName>
    </submittedName>
</protein>
<reference evidence="1" key="1">
    <citation type="submission" date="2021-01" db="EMBL/GenBank/DDBJ databases">
        <authorList>
            <consortium name="Genoscope - CEA"/>
            <person name="William W."/>
        </authorList>
    </citation>
    <scope>NUCLEOTIDE SEQUENCE</scope>
</reference>
<evidence type="ECO:0000313" key="2">
    <source>
        <dbReference type="Proteomes" id="UP000692954"/>
    </source>
</evidence>
<sequence>MIREFHLFMKYSKDLLKVNLQLVLIHWIQELEKEFLVKAYEDQEAKLQELIFLKTLQKQQSIIKILILNQEIIQNQSIILSALKNYQKIQ</sequence>
<keyword evidence="2" id="KW-1185">Reference proteome</keyword>
<dbReference type="Proteomes" id="UP000692954">
    <property type="component" value="Unassembled WGS sequence"/>
</dbReference>
<gene>
    <name evidence="1" type="ORF">PSON_ATCC_30995.1.T0020072</name>
</gene>
<dbReference type="AlphaFoldDB" id="A0A8S1JZP0"/>
<proteinExistence type="predicted"/>
<dbReference type="EMBL" id="CAJJDN010000002">
    <property type="protein sequence ID" value="CAD8046799.1"/>
    <property type="molecule type" value="Genomic_DNA"/>
</dbReference>
<organism evidence="1 2">
    <name type="scientific">Paramecium sonneborni</name>
    <dbReference type="NCBI Taxonomy" id="65129"/>
    <lineage>
        <taxon>Eukaryota</taxon>
        <taxon>Sar</taxon>
        <taxon>Alveolata</taxon>
        <taxon>Ciliophora</taxon>
        <taxon>Intramacronucleata</taxon>
        <taxon>Oligohymenophorea</taxon>
        <taxon>Peniculida</taxon>
        <taxon>Parameciidae</taxon>
        <taxon>Paramecium</taxon>
    </lineage>
</organism>
<name>A0A8S1JZP0_9CILI</name>
<accession>A0A8S1JZP0</accession>